<evidence type="ECO:0008006" key="5">
    <source>
        <dbReference type="Google" id="ProtNLM"/>
    </source>
</evidence>
<sequence length="102" mass="11053">MLNSTTAKKPEQFPFHALSMVNGQFVHLQQAAGFILLLVYDNMARDYEGHGTHAASIASGNEVKDASFFGVGQGTARGGVPLARVAAYKIQIKFVNVEDKQK</sequence>
<dbReference type="GO" id="GO:0004252">
    <property type="term" value="F:serine-type endopeptidase activity"/>
    <property type="evidence" value="ECO:0007669"/>
    <property type="project" value="InterPro"/>
</dbReference>
<dbReference type="Gene3D" id="3.40.50.200">
    <property type="entry name" value="Peptidase S8/S53 domain"/>
    <property type="match status" value="1"/>
</dbReference>
<dbReference type="EMBL" id="JBCGBO010000003">
    <property type="protein sequence ID" value="KAK9213743.1"/>
    <property type="molecule type" value="Genomic_DNA"/>
</dbReference>
<evidence type="ECO:0000256" key="1">
    <source>
        <dbReference type="ARBA" id="ARBA00011073"/>
    </source>
</evidence>
<dbReference type="SUPFAM" id="SSF52743">
    <property type="entry name" value="Subtilisin-like"/>
    <property type="match status" value="1"/>
</dbReference>
<reference evidence="3 4" key="1">
    <citation type="submission" date="2024-05" db="EMBL/GenBank/DDBJ databases">
        <title>Haplotype-resolved chromosome-level genome assembly of Huyou (Citrus changshanensis).</title>
        <authorList>
            <person name="Miao C."/>
            <person name="Chen W."/>
            <person name="Wu Y."/>
            <person name="Wang L."/>
            <person name="Zhao S."/>
            <person name="Grierson D."/>
            <person name="Xu C."/>
            <person name="Chen K."/>
        </authorList>
    </citation>
    <scope>NUCLEOTIDE SEQUENCE [LARGE SCALE GENOMIC DNA]</scope>
    <source>
        <strain evidence="3">01-14</strain>
        <tissue evidence="3">Leaf</tissue>
    </source>
</reference>
<dbReference type="AlphaFoldDB" id="A0AAP0MKD0"/>
<dbReference type="PANTHER" id="PTHR10795">
    <property type="entry name" value="PROPROTEIN CONVERTASE SUBTILISIN/KEXIN"/>
    <property type="match status" value="1"/>
</dbReference>
<gene>
    <name evidence="3" type="ORF">WN944_005728</name>
</gene>
<comment type="caution">
    <text evidence="3">The sequence shown here is derived from an EMBL/GenBank/DDBJ whole genome shotgun (WGS) entry which is preliminary data.</text>
</comment>
<evidence type="ECO:0000256" key="2">
    <source>
        <dbReference type="ARBA" id="ARBA00022729"/>
    </source>
</evidence>
<protein>
    <recommendedName>
        <fullName evidence="5">Peptidase S8/S53 domain-containing protein</fullName>
    </recommendedName>
</protein>
<evidence type="ECO:0000313" key="4">
    <source>
        <dbReference type="Proteomes" id="UP001428341"/>
    </source>
</evidence>
<name>A0AAP0MKD0_9ROSI</name>
<dbReference type="Proteomes" id="UP001428341">
    <property type="component" value="Unassembled WGS sequence"/>
</dbReference>
<accession>A0AAP0MKD0</accession>
<keyword evidence="2" id="KW-0732">Signal</keyword>
<dbReference type="InterPro" id="IPR036852">
    <property type="entry name" value="Peptidase_S8/S53_dom_sf"/>
</dbReference>
<dbReference type="GO" id="GO:0006508">
    <property type="term" value="P:proteolysis"/>
    <property type="evidence" value="ECO:0007669"/>
    <property type="project" value="InterPro"/>
</dbReference>
<comment type="similarity">
    <text evidence="1">Belongs to the peptidase S8 family.</text>
</comment>
<dbReference type="InterPro" id="IPR045051">
    <property type="entry name" value="SBT"/>
</dbReference>
<proteinExistence type="inferred from homology"/>
<evidence type="ECO:0000313" key="3">
    <source>
        <dbReference type="EMBL" id="KAK9213743.1"/>
    </source>
</evidence>
<organism evidence="3 4">
    <name type="scientific">Citrus x changshan-huyou</name>
    <dbReference type="NCBI Taxonomy" id="2935761"/>
    <lineage>
        <taxon>Eukaryota</taxon>
        <taxon>Viridiplantae</taxon>
        <taxon>Streptophyta</taxon>
        <taxon>Embryophyta</taxon>
        <taxon>Tracheophyta</taxon>
        <taxon>Spermatophyta</taxon>
        <taxon>Magnoliopsida</taxon>
        <taxon>eudicotyledons</taxon>
        <taxon>Gunneridae</taxon>
        <taxon>Pentapetalae</taxon>
        <taxon>rosids</taxon>
        <taxon>malvids</taxon>
        <taxon>Sapindales</taxon>
        <taxon>Rutaceae</taxon>
        <taxon>Aurantioideae</taxon>
        <taxon>Citrus</taxon>
    </lineage>
</organism>
<keyword evidence="4" id="KW-1185">Reference proteome</keyword>